<dbReference type="InterPro" id="IPR002589">
    <property type="entry name" value="Macro_dom"/>
</dbReference>
<dbReference type="Pfam" id="PF01661">
    <property type="entry name" value="Macro"/>
    <property type="match status" value="2"/>
</dbReference>
<gene>
    <name evidence="7" type="ORF">NP493_328g05040</name>
</gene>
<name>A0AAD9NVT7_RIDPI</name>
<dbReference type="GO" id="GO:0003714">
    <property type="term" value="F:transcription corepressor activity"/>
    <property type="evidence" value="ECO:0007669"/>
    <property type="project" value="TreeGrafter"/>
</dbReference>
<feature type="domain" description="Macro" evidence="6">
    <location>
        <begin position="173"/>
        <end position="357"/>
    </location>
</feature>
<comment type="subcellular location">
    <subcellularLocation>
        <location evidence="1">Nucleus</location>
    </subcellularLocation>
</comment>
<dbReference type="SUPFAM" id="SSF52949">
    <property type="entry name" value="Macro domain-like"/>
    <property type="match status" value="2"/>
</dbReference>
<dbReference type="AlphaFoldDB" id="A0AAD9NVT7"/>
<dbReference type="EMBL" id="JAODUO010000328">
    <property type="protein sequence ID" value="KAK2183011.1"/>
    <property type="molecule type" value="Genomic_DNA"/>
</dbReference>
<dbReference type="GO" id="GO:0010629">
    <property type="term" value="P:negative regulation of gene expression"/>
    <property type="evidence" value="ECO:0007669"/>
    <property type="project" value="TreeGrafter"/>
</dbReference>
<sequence length="368" mass="40000">MASAPSRADAIFSPCCSDLKLNQGGVSNAILKAGGTAIQRECNTKAPNGIKAGEVLVTTGGQLKCQYVLHGVYYEWSDGHEKCKKMLRTLVSNTLQTAHTNNVTSLAFPALGAGKRAIPPRVVAKVMLDVFKTFSSQYPDTPLRDIRVVLRYDNDKGAQAFLEVLQSWRASLQLVSKVTTKEGIVISLCKSALADQQVDVIVNTPGRHLQLRCGAVSISLLNVAGKALQDECKQKAPNGIEFGETVTTFGGNLKCDVVVHGACCEWAEGPDKCKEVMRKIVSNSLMEAHRRNKKSVAFPSIGTGHRKFPPNLVATVMLEEVVKFSQNNPRTSVKDVRFVVYPNDHETTQGVLSSDFELLLSVCDPIGR</sequence>
<dbReference type="InterPro" id="IPR052056">
    <property type="entry name" value="Mono-ARTD/PARP"/>
</dbReference>
<evidence type="ECO:0000256" key="3">
    <source>
        <dbReference type="ARBA" id="ARBA00022679"/>
    </source>
</evidence>
<proteinExistence type="predicted"/>
<keyword evidence="8" id="KW-1185">Reference proteome</keyword>
<protein>
    <recommendedName>
        <fullName evidence="6">Macro domain-containing protein</fullName>
    </recommendedName>
</protein>
<evidence type="ECO:0000256" key="5">
    <source>
        <dbReference type="ARBA" id="ARBA00023242"/>
    </source>
</evidence>
<keyword evidence="2" id="KW-0328">Glycosyltransferase</keyword>
<dbReference type="GO" id="GO:0005737">
    <property type="term" value="C:cytoplasm"/>
    <property type="evidence" value="ECO:0007669"/>
    <property type="project" value="TreeGrafter"/>
</dbReference>
<reference evidence="7" key="1">
    <citation type="journal article" date="2023" name="Mol. Biol. Evol.">
        <title>Third-Generation Sequencing Reveals the Adaptive Role of the Epigenome in Three Deep-Sea Polychaetes.</title>
        <authorList>
            <person name="Perez M."/>
            <person name="Aroh O."/>
            <person name="Sun Y."/>
            <person name="Lan Y."/>
            <person name="Juniper S.K."/>
            <person name="Young C.R."/>
            <person name="Angers B."/>
            <person name="Qian P.Y."/>
        </authorList>
    </citation>
    <scope>NUCLEOTIDE SEQUENCE</scope>
    <source>
        <strain evidence="7">R07B-5</strain>
    </source>
</reference>
<dbReference type="PANTHER" id="PTHR14453:SF67">
    <property type="entry name" value="POLY [ADP-RIBOSE] POLYMERASE"/>
    <property type="match status" value="1"/>
</dbReference>
<keyword evidence="3" id="KW-0808">Transferase</keyword>
<dbReference type="PANTHER" id="PTHR14453">
    <property type="entry name" value="PARP/ZINC FINGER CCCH TYPE DOMAIN CONTAINING PROTEIN"/>
    <property type="match status" value="1"/>
</dbReference>
<dbReference type="InterPro" id="IPR043472">
    <property type="entry name" value="Macro_dom-like"/>
</dbReference>
<evidence type="ECO:0000259" key="6">
    <source>
        <dbReference type="PROSITE" id="PS51154"/>
    </source>
</evidence>
<accession>A0AAD9NVT7</accession>
<dbReference type="Gene3D" id="3.40.220.10">
    <property type="entry name" value="Leucine Aminopeptidase, subunit E, domain 1"/>
    <property type="match status" value="2"/>
</dbReference>
<organism evidence="7 8">
    <name type="scientific">Ridgeia piscesae</name>
    <name type="common">Tubeworm</name>
    <dbReference type="NCBI Taxonomy" id="27915"/>
    <lineage>
        <taxon>Eukaryota</taxon>
        <taxon>Metazoa</taxon>
        <taxon>Spiralia</taxon>
        <taxon>Lophotrochozoa</taxon>
        <taxon>Annelida</taxon>
        <taxon>Polychaeta</taxon>
        <taxon>Sedentaria</taxon>
        <taxon>Canalipalpata</taxon>
        <taxon>Sabellida</taxon>
        <taxon>Siboglinidae</taxon>
        <taxon>Ridgeia</taxon>
    </lineage>
</organism>
<dbReference type="GO" id="GO:0016757">
    <property type="term" value="F:glycosyltransferase activity"/>
    <property type="evidence" value="ECO:0007669"/>
    <property type="project" value="UniProtKB-KW"/>
</dbReference>
<feature type="domain" description="Macro" evidence="6">
    <location>
        <begin position="1"/>
        <end position="169"/>
    </location>
</feature>
<dbReference type="Proteomes" id="UP001209878">
    <property type="component" value="Unassembled WGS sequence"/>
</dbReference>
<keyword evidence="4" id="KW-0520">NAD</keyword>
<dbReference type="SMART" id="SM00506">
    <property type="entry name" value="A1pp"/>
    <property type="match status" value="2"/>
</dbReference>
<comment type="caution">
    <text evidence="7">The sequence shown here is derived from an EMBL/GenBank/DDBJ whole genome shotgun (WGS) entry which is preliminary data.</text>
</comment>
<keyword evidence="5" id="KW-0539">Nucleus</keyword>
<evidence type="ECO:0000256" key="2">
    <source>
        <dbReference type="ARBA" id="ARBA00022676"/>
    </source>
</evidence>
<dbReference type="PROSITE" id="PS51154">
    <property type="entry name" value="MACRO"/>
    <property type="match status" value="2"/>
</dbReference>
<dbReference type="GO" id="GO:0005634">
    <property type="term" value="C:nucleus"/>
    <property type="evidence" value="ECO:0007669"/>
    <property type="project" value="UniProtKB-SubCell"/>
</dbReference>
<evidence type="ECO:0000313" key="8">
    <source>
        <dbReference type="Proteomes" id="UP001209878"/>
    </source>
</evidence>
<evidence type="ECO:0000256" key="1">
    <source>
        <dbReference type="ARBA" id="ARBA00004123"/>
    </source>
</evidence>
<evidence type="ECO:0000256" key="4">
    <source>
        <dbReference type="ARBA" id="ARBA00023027"/>
    </source>
</evidence>
<evidence type="ECO:0000313" key="7">
    <source>
        <dbReference type="EMBL" id="KAK2183011.1"/>
    </source>
</evidence>